<dbReference type="PANTHER" id="PTHR48111:SF50">
    <property type="entry name" value="KDP OPERON TRANSCRIPTIONAL REGULATORY PROTEIN KDPE"/>
    <property type="match status" value="1"/>
</dbReference>
<dbReference type="GO" id="GO:0000976">
    <property type="term" value="F:transcription cis-regulatory region binding"/>
    <property type="evidence" value="ECO:0007669"/>
    <property type="project" value="TreeGrafter"/>
</dbReference>
<dbReference type="Gene3D" id="6.10.250.690">
    <property type="match status" value="1"/>
</dbReference>
<dbReference type="EMBL" id="CP017269">
    <property type="protein sequence ID" value="AOT69453.1"/>
    <property type="molecule type" value="Genomic_DNA"/>
</dbReference>
<dbReference type="SUPFAM" id="SSF52172">
    <property type="entry name" value="CheY-like"/>
    <property type="match status" value="1"/>
</dbReference>
<evidence type="ECO:0000313" key="11">
    <source>
        <dbReference type="Proteomes" id="UP000095743"/>
    </source>
</evidence>
<name>A0A1D8GEX7_9FIRM</name>
<dbReference type="InterPro" id="IPR001789">
    <property type="entry name" value="Sig_transdc_resp-reg_receiver"/>
</dbReference>
<dbReference type="InterPro" id="IPR039420">
    <property type="entry name" value="WalR-like"/>
</dbReference>
<dbReference type="Pfam" id="PF00486">
    <property type="entry name" value="Trans_reg_C"/>
    <property type="match status" value="1"/>
</dbReference>
<feature type="modified residue" description="4-aspartylphosphate" evidence="6">
    <location>
        <position position="55"/>
    </location>
</feature>
<feature type="DNA-binding region" description="OmpR/PhoB-type" evidence="7">
    <location>
        <begin position="133"/>
        <end position="232"/>
    </location>
</feature>
<dbReference type="SMART" id="SM00862">
    <property type="entry name" value="Trans_reg_C"/>
    <property type="match status" value="1"/>
</dbReference>
<comment type="function">
    <text evidence="5">May play the central regulatory role in sporulation. It may be an element of the effector pathway responsible for the activation of sporulation genes in response to nutritional stress. Spo0A may act in concert with spo0H (a sigma factor) to control the expression of some genes that are critical to the sporulation process.</text>
</comment>
<keyword evidence="4" id="KW-0804">Transcription</keyword>
<dbReference type="InterPro" id="IPR036388">
    <property type="entry name" value="WH-like_DNA-bd_sf"/>
</dbReference>
<evidence type="ECO:0000259" key="9">
    <source>
        <dbReference type="PROSITE" id="PS51755"/>
    </source>
</evidence>
<reference evidence="10 11" key="1">
    <citation type="submission" date="2016-09" db="EMBL/GenBank/DDBJ databases">
        <title>Genomic analysis reveals versatility of anaerobic energy metabolism of Geosporobacter ferrireducens IRF9 of phylum Firmicutes.</title>
        <authorList>
            <person name="Kim S.-J."/>
        </authorList>
    </citation>
    <scope>NUCLEOTIDE SEQUENCE [LARGE SCALE GENOMIC DNA]</scope>
    <source>
        <strain evidence="10 11">IRF9</strain>
    </source>
</reference>
<organism evidence="10 11">
    <name type="scientific">Geosporobacter ferrireducens</name>
    <dbReference type="NCBI Taxonomy" id="1424294"/>
    <lineage>
        <taxon>Bacteria</taxon>
        <taxon>Bacillati</taxon>
        <taxon>Bacillota</taxon>
        <taxon>Clostridia</taxon>
        <taxon>Peptostreptococcales</taxon>
        <taxon>Thermotaleaceae</taxon>
        <taxon>Geosporobacter</taxon>
    </lineage>
</organism>
<accession>A0A1D8GEX7</accession>
<protein>
    <recommendedName>
        <fullName evidence="1">Stage 0 sporulation protein A homolog</fullName>
    </recommendedName>
</protein>
<dbReference type="OrthoDB" id="9802426at2"/>
<evidence type="ECO:0000256" key="1">
    <source>
        <dbReference type="ARBA" id="ARBA00018672"/>
    </source>
</evidence>
<dbReference type="PANTHER" id="PTHR48111">
    <property type="entry name" value="REGULATOR OF RPOS"/>
    <property type="match status" value="1"/>
</dbReference>
<dbReference type="InterPro" id="IPR001867">
    <property type="entry name" value="OmpR/PhoB-type_DNA-bd"/>
</dbReference>
<proteinExistence type="predicted"/>
<evidence type="ECO:0000259" key="8">
    <source>
        <dbReference type="PROSITE" id="PS50110"/>
    </source>
</evidence>
<evidence type="ECO:0000256" key="6">
    <source>
        <dbReference type="PROSITE-ProRule" id="PRU00169"/>
    </source>
</evidence>
<dbReference type="Proteomes" id="UP000095743">
    <property type="component" value="Chromosome"/>
</dbReference>
<dbReference type="KEGG" id="gfe:Gferi_07635"/>
<dbReference type="CDD" id="cd17620">
    <property type="entry name" value="REC_OmpR_KdpE-like"/>
    <property type="match status" value="1"/>
</dbReference>
<dbReference type="PROSITE" id="PS51755">
    <property type="entry name" value="OMPR_PHOB"/>
    <property type="match status" value="1"/>
</dbReference>
<dbReference type="Gene3D" id="3.40.50.2300">
    <property type="match status" value="1"/>
</dbReference>
<dbReference type="AlphaFoldDB" id="A0A1D8GEX7"/>
<dbReference type="GO" id="GO:0032993">
    <property type="term" value="C:protein-DNA complex"/>
    <property type="evidence" value="ECO:0007669"/>
    <property type="project" value="TreeGrafter"/>
</dbReference>
<evidence type="ECO:0000256" key="5">
    <source>
        <dbReference type="ARBA" id="ARBA00024867"/>
    </source>
</evidence>
<evidence type="ECO:0000256" key="2">
    <source>
        <dbReference type="ARBA" id="ARBA00023015"/>
    </source>
</evidence>
<keyword evidence="6" id="KW-0597">Phosphoprotein</keyword>
<sequence>MDNKPLILVIEDDKAIRNFISAALRTQGYKYIETENGEKGLTLIMSHNPDIIILDLGLPDMDGLRIIEKVRLWSNTPIIVVSARGQEREKVEALDLGADDYITKPFGISELLARLRVSLRHIYRHGSEQKACMSEFVLGDLKIDFEKRIVSLRNEEIHLTPIEYKILTLLSRHAGKVLTHNFILKEVWGSTIGNEAQSLRVFMASLRRKIEKEPAQPRYILTEVGVGYRMVDE</sequence>
<dbReference type="GO" id="GO:0000156">
    <property type="term" value="F:phosphorelay response regulator activity"/>
    <property type="evidence" value="ECO:0007669"/>
    <property type="project" value="TreeGrafter"/>
</dbReference>
<gene>
    <name evidence="10" type="ORF">Gferi_07635</name>
</gene>
<keyword evidence="11" id="KW-1185">Reference proteome</keyword>
<feature type="domain" description="Response regulatory" evidence="8">
    <location>
        <begin position="6"/>
        <end position="119"/>
    </location>
</feature>
<dbReference type="SMART" id="SM00448">
    <property type="entry name" value="REC"/>
    <property type="match status" value="1"/>
</dbReference>
<dbReference type="PROSITE" id="PS50110">
    <property type="entry name" value="RESPONSE_REGULATORY"/>
    <property type="match status" value="1"/>
</dbReference>
<dbReference type="Gene3D" id="1.10.10.10">
    <property type="entry name" value="Winged helix-like DNA-binding domain superfamily/Winged helix DNA-binding domain"/>
    <property type="match status" value="1"/>
</dbReference>
<dbReference type="Pfam" id="PF00072">
    <property type="entry name" value="Response_reg"/>
    <property type="match status" value="1"/>
</dbReference>
<dbReference type="InterPro" id="IPR011006">
    <property type="entry name" value="CheY-like_superfamily"/>
</dbReference>
<dbReference type="GO" id="GO:0005829">
    <property type="term" value="C:cytosol"/>
    <property type="evidence" value="ECO:0007669"/>
    <property type="project" value="TreeGrafter"/>
</dbReference>
<feature type="domain" description="OmpR/PhoB-type" evidence="9">
    <location>
        <begin position="133"/>
        <end position="232"/>
    </location>
</feature>
<keyword evidence="3 7" id="KW-0238">DNA-binding</keyword>
<dbReference type="GO" id="GO:0006355">
    <property type="term" value="P:regulation of DNA-templated transcription"/>
    <property type="evidence" value="ECO:0007669"/>
    <property type="project" value="InterPro"/>
</dbReference>
<dbReference type="STRING" id="1424294.Gferi_07635"/>
<evidence type="ECO:0000256" key="3">
    <source>
        <dbReference type="ARBA" id="ARBA00023125"/>
    </source>
</evidence>
<dbReference type="CDD" id="cd00383">
    <property type="entry name" value="trans_reg_C"/>
    <property type="match status" value="1"/>
</dbReference>
<evidence type="ECO:0000256" key="4">
    <source>
        <dbReference type="ARBA" id="ARBA00023163"/>
    </source>
</evidence>
<dbReference type="RefSeq" id="WP_069975139.1">
    <property type="nucleotide sequence ID" value="NZ_CP017269.1"/>
</dbReference>
<evidence type="ECO:0000313" key="10">
    <source>
        <dbReference type="EMBL" id="AOT69453.1"/>
    </source>
</evidence>
<keyword evidence="2" id="KW-0805">Transcription regulation</keyword>
<evidence type="ECO:0000256" key="7">
    <source>
        <dbReference type="PROSITE-ProRule" id="PRU01091"/>
    </source>
</evidence>